<dbReference type="SUPFAM" id="SSF54106">
    <property type="entry name" value="LysM domain"/>
    <property type="match status" value="6"/>
</dbReference>
<dbReference type="EMBL" id="QGDO01000001">
    <property type="protein sequence ID" value="PWJ44463.1"/>
    <property type="molecule type" value="Genomic_DNA"/>
</dbReference>
<dbReference type="CDD" id="cd16894">
    <property type="entry name" value="MltD-like"/>
    <property type="match status" value="1"/>
</dbReference>
<dbReference type="InterPro" id="IPR008258">
    <property type="entry name" value="Transglycosylase_SLT_dom_1"/>
</dbReference>
<sequence>MKSFLSTLTFILWATLTWAQLPTVPVPPVVQFADVTLSLSPGARERISHKVNSLMKSERHFMEYVSRCDRYFPYIEAIFAEENIPDDFKYLALQESALLPYAISSANAVGFWQFKDFTALENGMRVDNVIDQRKNIVSATYGAASYLRKNNNVLDNWLYTLLSYNLGLTGAKRTVREQELLARHITLDKNSHQYIIHFLAHKIAFEHYVGRRENTPTVQLLIYPNVSGKSISSIAKETKINEATIRDHNYWLLKGKVPSDQDYYFILPVEVNDIAKYKQKHKLLDASDIFGTPRSQDYYVSNEVEENTNDGFEYIFEGDAYPDLQSVEVIELGGIQVVRAFANGLPAIIAQKGQKLQDISKAVGVSISKLRKYNELEKFDELQAGQIYYLKRKRRKGLTDFFTVTEDKGLWMVSQRLGIRKKKLVRNNRMLPHELIKKGRVLWLKKRRPSSAPIEYEEIEEETVEGEVITQEPSNDSQKEEDTILRVEEDVEEVDLNATYHTVKTDENLLSISRLYNVTIIDLRAWNKDELGEDGGVAVGQKIRVKAPSNFQKDEPTGNAIFIEEVENEVLADGTIIHIVRDGEDLNSIAAHYEVKSSKIIMWNSLQSRQVKKGDKLIVKPMSSNSIPSASEPKEKVEETIAEEGEKTTAPKQEENNVVEKPKVNAKDFHIVQTGDTFYGIARKYNKKPADLMRLNPNLNPSSLSLGSKVYLTKQGEKVTKPKTEEIAKPNYHIVKRGETLSAISRKYNISAKEIVAINKLKNVDDIKAGQKLLIRSSKEKTEDEIASEAIPDVKLDDDGTYVVAEGANTKWHTIQKGETLYSISRKYKVSTKQLQAWNEMNGASINAGDRIIVFKGKEVQKKSVEEAPKTHTSYHLVSKGETLYSISRKYGVKVSELMKLNNFKSAQDLKSGMRLKIR</sequence>
<feature type="domain" description="LysM" evidence="3">
    <location>
        <begin position="811"/>
        <end position="854"/>
    </location>
</feature>
<feature type="domain" description="LysM" evidence="3">
    <location>
        <begin position="576"/>
        <end position="619"/>
    </location>
</feature>
<dbReference type="OrthoDB" id="2149800at2"/>
<feature type="domain" description="LysM" evidence="3">
    <location>
        <begin position="874"/>
        <end position="918"/>
    </location>
</feature>
<keyword evidence="2" id="KW-0732">Signal</keyword>
<feature type="domain" description="LysM" evidence="3">
    <location>
        <begin position="346"/>
        <end position="390"/>
    </location>
</feature>
<dbReference type="InterPro" id="IPR036779">
    <property type="entry name" value="LysM_dom_sf"/>
</dbReference>
<dbReference type="Gene3D" id="3.10.350.10">
    <property type="entry name" value="LysM domain"/>
    <property type="match status" value="6"/>
</dbReference>
<name>A0A315ZH15_SEDFL</name>
<keyword evidence="5" id="KW-1185">Reference proteome</keyword>
<dbReference type="SMART" id="SM00257">
    <property type="entry name" value="LysM"/>
    <property type="match status" value="8"/>
</dbReference>
<feature type="domain" description="LysM" evidence="3">
    <location>
        <begin position="499"/>
        <end position="545"/>
    </location>
</feature>
<dbReference type="PROSITE" id="PS51782">
    <property type="entry name" value="LYSM"/>
    <property type="match status" value="7"/>
</dbReference>
<dbReference type="GO" id="GO:0008932">
    <property type="term" value="F:lytic endotransglycosylase activity"/>
    <property type="evidence" value="ECO:0007669"/>
    <property type="project" value="TreeGrafter"/>
</dbReference>
<dbReference type="SUPFAM" id="SSF53955">
    <property type="entry name" value="Lysozyme-like"/>
    <property type="match status" value="1"/>
</dbReference>
<proteinExistence type="predicted"/>
<evidence type="ECO:0000259" key="3">
    <source>
        <dbReference type="PROSITE" id="PS51782"/>
    </source>
</evidence>
<organism evidence="4 5">
    <name type="scientific">Sediminitomix flava</name>
    <dbReference type="NCBI Taxonomy" id="379075"/>
    <lineage>
        <taxon>Bacteria</taxon>
        <taxon>Pseudomonadati</taxon>
        <taxon>Bacteroidota</taxon>
        <taxon>Cytophagia</taxon>
        <taxon>Cytophagales</taxon>
        <taxon>Flammeovirgaceae</taxon>
        <taxon>Sediminitomix</taxon>
    </lineage>
</organism>
<evidence type="ECO:0000313" key="4">
    <source>
        <dbReference type="EMBL" id="PWJ44463.1"/>
    </source>
</evidence>
<comment type="caution">
    <text evidence="4">The sequence shown here is derived from an EMBL/GenBank/DDBJ whole genome shotgun (WGS) entry which is preliminary data.</text>
</comment>
<feature type="region of interest" description="Disordered" evidence="1">
    <location>
        <begin position="621"/>
        <end position="660"/>
    </location>
</feature>
<feature type="domain" description="LysM" evidence="3">
    <location>
        <begin position="668"/>
        <end position="712"/>
    </location>
</feature>
<accession>A0A315ZH15</accession>
<gene>
    <name evidence="4" type="ORF">BC781_101834</name>
</gene>
<dbReference type="PANTHER" id="PTHR33734:SF22">
    <property type="entry name" value="MEMBRANE-BOUND LYTIC MUREIN TRANSGLYCOSYLASE D"/>
    <property type="match status" value="1"/>
</dbReference>
<dbReference type="Pfam" id="PF01464">
    <property type="entry name" value="SLT"/>
    <property type="match status" value="1"/>
</dbReference>
<evidence type="ECO:0000256" key="1">
    <source>
        <dbReference type="SAM" id="MobiDB-lite"/>
    </source>
</evidence>
<protein>
    <submittedName>
        <fullName evidence="4">Membrane-bound lytic murein transglycosylase D</fullName>
    </submittedName>
</protein>
<dbReference type="InterPro" id="IPR018392">
    <property type="entry name" value="LysM"/>
</dbReference>
<evidence type="ECO:0000313" key="5">
    <source>
        <dbReference type="Proteomes" id="UP000245535"/>
    </source>
</evidence>
<dbReference type="Proteomes" id="UP000245535">
    <property type="component" value="Unassembled WGS sequence"/>
</dbReference>
<feature type="compositionally biased region" description="Basic and acidic residues" evidence="1">
    <location>
        <begin position="632"/>
        <end position="660"/>
    </location>
</feature>
<feature type="domain" description="LysM" evidence="3">
    <location>
        <begin position="731"/>
        <end position="775"/>
    </location>
</feature>
<reference evidence="4 5" key="1">
    <citation type="submission" date="2018-03" db="EMBL/GenBank/DDBJ databases">
        <title>Genomic Encyclopedia of Archaeal and Bacterial Type Strains, Phase II (KMG-II): from individual species to whole genera.</title>
        <authorList>
            <person name="Goeker M."/>
        </authorList>
    </citation>
    <scope>NUCLEOTIDE SEQUENCE [LARGE SCALE GENOMIC DNA]</scope>
    <source>
        <strain evidence="4 5">DSM 28229</strain>
    </source>
</reference>
<dbReference type="Pfam" id="PF01476">
    <property type="entry name" value="LysM"/>
    <property type="match status" value="7"/>
</dbReference>
<dbReference type="AlphaFoldDB" id="A0A315ZH15"/>
<feature type="chain" id="PRO_5016410591" evidence="2">
    <location>
        <begin position="20"/>
        <end position="919"/>
    </location>
</feature>
<feature type="signal peptide" evidence="2">
    <location>
        <begin position="1"/>
        <end position="19"/>
    </location>
</feature>
<dbReference type="CDD" id="cd00118">
    <property type="entry name" value="LysM"/>
    <property type="match status" value="7"/>
</dbReference>
<dbReference type="InterPro" id="IPR023346">
    <property type="entry name" value="Lysozyme-like_dom_sf"/>
</dbReference>
<dbReference type="Gene3D" id="1.10.530.10">
    <property type="match status" value="1"/>
</dbReference>
<dbReference type="PANTHER" id="PTHR33734">
    <property type="entry name" value="LYSM DOMAIN-CONTAINING GPI-ANCHORED PROTEIN 2"/>
    <property type="match status" value="1"/>
</dbReference>
<evidence type="ECO:0000256" key="2">
    <source>
        <dbReference type="SAM" id="SignalP"/>
    </source>
</evidence>
<dbReference type="RefSeq" id="WP_109615954.1">
    <property type="nucleotide sequence ID" value="NZ_QGDO01000001.1"/>
</dbReference>